<dbReference type="Pfam" id="PF04973">
    <property type="entry name" value="NMN_transporter"/>
    <property type="match status" value="1"/>
</dbReference>
<comment type="similarity">
    <text evidence="3">Belongs to the nicotinamide ribonucleoside (NR) uptake permease (TC 4.B.1) family.</text>
</comment>
<organism evidence="11 12">
    <name type="scientific">Reichenbachiella carrageenanivorans</name>
    <dbReference type="NCBI Taxonomy" id="2979869"/>
    <lineage>
        <taxon>Bacteria</taxon>
        <taxon>Pseudomonadati</taxon>
        <taxon>Bacteroidota</taxon>
        <taxon>Cytophagia</taxon>
        <taxon>Cytophagales</taxon>
        <taxon>Reichenbachiellaceae</taxon>
        <taxon>Reichenbachiella</taxon>
    </lineage>
</organism>
<keyword evidence="8 10" id="KW-1133">Transmembrane helix</keyword>
<feature type="transmembrane region" description="Helical" evidence="10">
    <location>
        <begin position="161"/>
        <end position="177"/>
    </location>
</feature>
<protein>
    <recommendedName>
        <fullName evidence="4">Nicotinamide riboside transporter PnuC</fullName>
    </recommendedName>
</protein>
<evidence type="ECO:0000256" key="7">
    <source>
        <dbReference type="ARBA" id="ARBA00022692"/>
    </source>
</evidence>
<dbReference type="RefSeq" id="WP_263050155.1">
    <property type="nucleotide sequence ID" value="NZ_CP106735.1"/>
</dbReference>
<evidence type="ECO:0000256" key="8">
    <source>
        <dbReference type="ARBA" id="ARBA00022989"/>
    </source>
</evidence>
<keyword evidence="7 10" id="KW-0812">Transmembrane</keyword>
<comment type="function">
    <text evidence="1">Required for nicotinamide riboside transport across the inner membrane.</text>
</comment>
<dbReference type="Proteomes" id="UP001062165">
    <property type="component" value="Chromosome"/>
</dbReference>
<evidence type="ECO:0000256" key="4">
    <source>
        <dbReference type="ARBA" id="ARBA00017522"/>
    </source>
</evidence>
<evidence type="ECO:0000256" key="6">
    <source>
        <dbReference type="ARBA" id="ARBA00022475"/>
    </source>
</evidence>
<evidence type="ECO:0000256" key="10">
    <source>
        <dbReference type="SAM" id="Phobius"/>
    </source>
</evidence>
<dbReference type="EMBL" id="CP106735">
    <property type="protein sequence ID" value="UXX78409.1"/>
    <property type="molecule type" value="Genomic_DNA"/>
</dbReference>
<reference evidence="11" key="1">
    <citation type="submission" date="2022-10" db="EMBL/GenBank/DDBJ databases">
        <title>Comparative genomics and taxonomic characterization of three novel marine species of genus Reichenbachiella exhibiting antioxidant and polysaccharide degradation activities.</title>
        <authorList>
            <person name="Muhammad N."/>
            <person name="Lee Y.-J."/>
            <person name="Ko J."/>
            <person name="Kim S.-G."/>
        </authorList>
    </citation>
    <scope>NUCLEOTIDE SEQUENCE</scope>
    <source>
        <strain evidence="11">Wsw4-B4</strain>
    </source>
</reference>
<evidence type="ECO:0000256" key="9">
    <source>
        <dbReference type="ARBA" id="ARBA00023136"/>
    </source>
</evidence>
<feature type="transmembrane region" description="Helical" evidence="10">
    <location>
        <begin position="183"/>
        <end position="201"/>
    </location>
</feature>
<accession>A0ABY6CYE8</accession>
<dbReference type="NCBIfam" id="TIGR01528">
    <property type="entry name" value="NMN_trans_PnuC"/>
    <property type="match status" value="1"/>
</dbReference>
<comment type="subcellular location">
    <subcellularLocation>
        <location evidence="2">Cell membrane</location>
        <topology evidence="2">Multi-pass membrane protein</topology>
    </subcellularLocation>
</comment>
<evidence type="ECO:0000256" key="1">
    <source>
        <dbReference type="ARBA" id="ARBA00002672"/>
    </source>
</evidence>
<name>A0ABY6CYE8_9BACT</name>
<keyword evidence="9 10" id="KW-0472">Membrane</keyword>
<evidence type="ECO:0000256" key="5">
    <source>
        <dbReference type="ARBA" id="ARBA00022448"/>
    </source>
</evidence>
<dbReference type="PANTHER" id="PTHR36122:SF2">
    <property type="entry name" value="NICOTINAMIDE RIBOSIDE TRANSPORTER PNUC"/>
    <property type="match status" value="1"/>
</dbReference>
<dbReference type="PANTHER" id="PTHR36122">
    <property type="entry name" value="NICOTINAMIDE RIBOSIDE TRANSPORTER PNUC"/>
    <property type="match status" value="1"/>
</dbReference>
<evidence type="ECO:0000256" key="3">
    <source>
        <dbReference type="ARBA" id="ARBA00006669"/>
    </source>
</evidence>
<evidence type="ECO:0000313" key="12">
    <source>
        <dbReference type="Proteomes" id="UP001062165"/>
    </source>
</evidence>
<feature type="transmembrane region" description="Helical" evidence="10">
    <location>
        <begin position="64"/>
        <end position="83"/>
    </location>
</feature>
<keyword evidence="6" id="KW-1003">Cell membrane</keyword>
<gene>
    <name evidence="11" type="primary">pnuC</name>
    <name evidence="11" type="ORF">N7E81_13690</name>
</gene>
<keyword evidence="5" id="KW-0813">Transport</keyword>
<keyword evidence="12" id="KW-1185">Reference proteome</keyword>
<evidence type="ECO:0000256" key="2">
    <source>
        <dbReference type="ARBA" id="ARBA00004651"/>
    </source>
</evidence>
<sequence length="212" mass="24684">MNQIFEEITTYALGIDLYEFVGLVFGLLSVWYLIRESILTWPAGILYVLVSFVVFWKIQLYGDLLLHIVFLILNVYGWYYWVFGKQTNENNLPITTYSIQQNSTLLLLSCLGIIGFGYFLSNVHLIWGHIPPAALPYWDATTSILSITGIWLMSKKKLENWYYWFVVDVLACGIYFYKGIYFYSFLYGVYIVMAVAGYLAWKRSPNLLLRSS</sequence>
<feature type="transmembrane region" description="Helical" evidence="10">
    <location>
        <begin position="104"/>
        <end position="127"/>
    </location>
</feature>
<evidence type="ECO:0000313" key="11">
    <source>
        <dbReference type="EMBL" id="UXX78409.1"/>
    </source>
</evidence>
<dbReference type="InterPro" id="IPR006419">
    <property type="entry name" value="NMN_transpt_PnuC"/>
</dbReference>
<feature type="transmembrane region" description="Helical" evidence="10">
    <location>
        <begin position="12"/>
        <end position="34"/>
    </location>
</feature>
<proteinExistence type="inferred from homology"/>
<feature type="transmembrane region" description="Helical" evidence="10">
    <location>
        <begin position="41"/>
        <end position="58"/>
    </location>
</feature>